<dbReference type="EMBL" id="JAPMOS010000008">
    <property type="protein sequence ID" value="KAJ4461202.1"/>
    <property type="molecule type" value="Genomic_DNA"/>
</dbReference>
<dbReference type="Pfam" id="PF14753">
    <property type="entry name" value="FAM221"/>
    <property type="match status" value="1"/>
</dbReference>
<gene>
    <name evidence="3" type="ORF">PAPYR_2223</name>
</gene>
<feature type="region of interest" description="Disordered" evidence="2">
    <location>
        <begin position="109"/>
        <end position="143"/>
    </location>
</feature>
<evidence type="ECO:0000256" key="2">
    <source>
        <dbReference type="SAM" id="MobiDB-lite"/>
    </source>
</evidence>
<protein>
    <submittedName>
        <fullName evidence="3">Uncharacterized protein</fullName>
    </submittedName>
</protein>
<comment type="similarity">
    <text evidence="1">Belongs to the FAM221 family.</text>
</comment>
<evidence type="ECO:0000313" key="3">
    <source>
        <dbReference type="EMBL" id="KAJ4461202.1"/>
    </source>
</evidence>
<organism evidence="3 4">
    <name type="scientific">Paratrimastix pyriformis</name>
    <dbReference type="NCBI Taxonomy" id="342808"/>
    <lineage>
        <taxon>Eukaryota</taxon>
        <taxon>Metamonada</taxon>
        <taxon>Preaxostyla</taxon>
        <taxon>Paratrimastigidae</taxon>
        <taxon>Paratrimastix</taxon>
    </lineage>
</organism>
<proteinExistence type="inferred from homology"/>
<evidence type="ECO:0000313" key="4">
    <source>
        <dbReference type="Proteomes" id="UP001141327"/>
    </source>
</evidence>
<evidence type="ECO:0000256" key="1">
    <source>
        <dbReference type="ARBA" id="ARBA00011026"/>
    </source>
</evidence>
<name>A0ABQ8UPV7_9EUKA</name>
<keyword evidence="4" id="KW-1185">Reference proteome</keyword>
<accession>A0ABQ8UPV7</accession>
<feature type="compositionally biased region" description="Polar residues" evidence="2">
    <location>
        <begin position="126"/>
        <end position="143"/>
    </location>
</feature>
<comment type="caution">
    <text evidence="3">The sequence shown here is derived from an EMBL/GenBank/DDBJ whole genome shotgun (WGS) entry which is preliminary data.</text>
</comment>
<sequence length="143" mass="15932">MVCSTLWQCHHGGESHYHHGAIGACREPHCPCLQFQSCFRCRCGLGWSQHTTFFETEPERIARGALTDAGAVQARIAAQQRLPPRCHCLGCKSGMPCSKGKNYDLRWYDQPRRKARGTKTFEATGKPTQGQPNTATSPSEGRR</sequence>
<reference evidence="3" key="1">
    <citation type="journal article" date="2022" name="bioRxiv">
        <title>Genomics of Preaxostyla Flagellates Illuminates Evolutionary Transitions and the Path Towards Mitochondrial Loss.</title>
        <authorList>
            <person name="Novak L.V.F."/>
            <person name="Treitli S.C."/>
            <person name="Pyrih J."/>
            <person name="Halakuc P."/>
            <person name="Pipaliya S.V."/>
            <person name="Vacek V."/>
            <person name="Brzon O."/>
            <person name="Soukal P."/>
            <person name="Eme L."/>
            <person name="Dacks J.B."/>
            <person name="Karnkowska A."/>
            <person name="Elias M."/>
            <person name="Hampl V."/>
        </authorList>
    </citation>
    <scope>NUCLEOTIDE SEQUENCE</scope>
    <source>
        <strain evidence="3">RCP-MX</strain>
    </source>
</reference>
<dbReference type="Proteomes" id="UP001141327">
    <property type="component" value="Unassembled WGS sequence"/>
</dbReference>
<dbReference type="InterPro" id="IPR026755">
    <property type="entry name" value="Fam221a/b"/>
</dbReference>